<name>A0A645IKF0_9ZZZZ</name>
<evidence type="ECO:0000313" key="1">
    <source>
        <dbReference type="EMBL" id="MPN47803.1"/>
    </source>
</evidence>
<protein>
    <submittedName>
        <fullName evidence="1">Uncharacterized protein</fullName>
    </submittedName>
</protein>
<sequence length="86" mass="9807">MRVKRFFKRQHALCAGTRIRVRQQQAKLIAANACDDLIWEHAGFEHSGGCLNHVIPDIISKCVVDKLQSIDIDKHDGERQGCRLIK</sequence>
<organism evidence="1">
    <name type="scientific">bioreactor metagenome</name>
    <dbReference type="NCBI Taxonomy" id="1076179"/>
    <lineage>
        <taxon>unclassified sequences</taxon>
        <taxon>metagenomes</taxon>
        <taxon>ecological metagenomes</taxon>
    </lineage>
</organism>
<comment type="caution">
    <text evidence="1">The sequence shown here is derived from an EMBL/GenBank/DDBJ whole genome shotgun (WGS) entry which is preliminary data.</text>
</comment>
<dbReference type="EMBL" id="VSSQ01109576">
    <property type="protein sequence ID" value="MPN47803.1"/>
    <property type="molecule type" value="Genomic_DNA"/>
</dbReference>
<reference evidence="1" key="1">
    <citation type="submission" date="2019-08" db="EMBL/GenBank/DDBJ databases">
        <authorList>
            <person name="Kucharzyk K."/>
            <person name="Murdoch R.W."/>
            <person name="Higgins S."/>
            <person name="Loffler F."/>
        </authorList>
    </citation>
    <scope>NUCLEOTIDE SEQUENCE</scope>
</reference>
<dbReference type="AlphaFoldDB" id="A0A645IKF0"/>
<proteinExistence type="predicted"/>
<gene>
    <name evidence="1" type="ORF">SDC9_195407</name>
</gene>
<accession>A0A645IKF0</accession>